<dbReference type="Gene3D" id="2.130.10.10">
    <property type="entry name" value="YVTN repeat-like/Quinoprotein amine dehydrogenase"/>
    <property type="match status" value="4"/>
</dbReference>
<proteinExistence type="predicted"/>
<dbReference type="InterPro" id="IPR036116">
    <property type="entry name" value="FN3_sf"/>
</dbReference>
<dbReference type="GO" id="GO:0000155">
    <property type="term" value="F:phosphorelay sensor kinase activity"/>
    <property type="evidence" value="ECO:0007669"/>
    <property type="project" value="InterPro"/>
</dbReference>
<dbReference type="EC" id="2.7.13.3" evidence="2"/>
<dbReference type="SMART" id="SM00388">
    <property type="entry name" value="HisKA"/>
    <property type="match status" value="1"/>
</dbReference>
<dbReference type="SUPFAM" id="SSF55874">
    <property type="entry name" value="ATPase domain of HSP90 chaperone/DNA topoisomerase II/histidine kinase"/>
    <property type="match status" value="1"/>
</dbReference>
<dbReference type="GO" id="GO:0043565">
    <property type="term" value="F:sequence-specific DNA binding"/>
    <property type="evidence" value="ECO:0007669"/>
    <property type="project" value="InterPro"/>
</dbReference>
<evidence type="ECO:0000259" key="15">
    <source>
        <dbReference type="PROSITE" id="PS50110"/>
    </source>
</evidence>
<dbReference type="InterPro" id="IPR013783">
    <property type="entry name" value="Ig-like_fold"/>
</dbReference>
<dbReference type="EMBL" id="JAPDPJ010000001">
    <property type="protein sequence ID" value="MCW3784878.1"/>
    <property type="molecule type" value="Genomic_DNA"/>
</dbReference>
<dbReference type="InterPro" id="IPR003661">
    <property type="entry name" value="HisK_dim/P_dom"/>
</dbReference>
<evidence type="ECO:0000256" key="6">
    <source>
        <dbReference type="ARBA" id="ARBA00022777"/>
    </source>
</evidence>
<feature type="domain" description="HTH araC/xylS-type" evidence="13">
    <location>
        <begin position="1248"/>
        <end position="1345"/>
    </location>
</feature>
<dbReference type="InterPro" id="IPR003594">
    <property type="entry name" value="HATPase_dom"/>
</dbReference>
<keyword evidence="8" id="KW-0902">Two-component regulatory system</keyword>
<dbReference type="Pfam" id="PF00512">
    <property type="entry name" value="HisKA"/>
    <property type="match status" value="1"/>
</dbReference>
<evidence type="ECO:0000256" key="3">
    <source>
        <dbReference type="ARBA" id="ARBA00022553"/>
    </source>
</evidence>
<evidence type="ECO:0000256" key="7">
    <source>
        <dbReference type="ARBA" id="ARBA00022840"/>
    </source>
</evidence>
<dbReference type="InterPro" id="IPR011110">
    <property type="entry name" value="Reg_prop"/>
</dbReference>
<protein>
    <recommendedName>
        <fullName evidence="2">histidine kinase</fullName>
        <ecNumber evidence="2">2.7.13.3</ecNumber>
    </recommendedName>
</protein>
<dbReference type="InterPro" id="IPR011047">
    <property type="entry name" value="Quinoprotein_ADH-like_sf"/>
</dbReference>
<dbReference type="PANTHER" id="PTHR43547:SF2">
    <property type="entry name" value="HYBRID SIGNAL TRANSDUCTION HISTIDINE KINASE C"/>
    <property type="match status" value="1"/>
</dbReference>
<dbReference type="InterPro" id="IPR003961">
    <property type="entry name" value="FN3_dom"/>
</dbReference>
<keyword evidence="4" id="KW-0808">Transferase</keyword>
<dbReference type="InterPro" id="IPR036890">
    <property type="entry name" value="HATPase_C_sf"/>
</dbReference>
<keyword evidence="3 11" id="KW-0597">Phosphoprotein</keyword>
<keyword evidence="7 16" id="KW-0067">ATP-binding</keyword>
<dbReference type="Gene3D" id="2.60.40.10">
    <property type="entry name" value="Immunoglobulins"/>
    <property type="match status" value="1"/>
</dbReference>
<dbReference type="SUPFAM" id="SSF46689">
    <property type="entry name" value="Homeodomain-like"/>
    <property type="match status" value="1"/>
</dbReference>
<dbReference type="Pfam" id="PF02518">
    <property type="entry name" value="HATPase_c"/>
    <property type="match status" value="1"/>
</dbReference>
<keyword evidence="9" id="KW-0805">Transcription regulation</keyword>
<name>A0AAE3SEA4_9BACT</name>
<evidence type="ECO:0000256" key="1">
    <source>
        <dbReference type="ARBA" id="ARBA00000085"/>
    </source>
</evidence>
<dbReference type="GO" id="GO:0003700">
    <property type="term" value="F:DNA-binding transcription factor activity"/>
    <property type="evidence" value="ECO:0007669"/>
    <property type="project" value="InterPro"/>
</dbReference>
<dbReference type="PANTHER" id="PTHR43547">
    <property type="entry name" value="TWO-COMPONENT HISTIDINE KINASE"/>
    <property type="match status" value="1"/>
</dbReference>
<dbReference type="InterPro" id="IPR036097">
    <property type="entry name" value="HisK_dim/P_sf"/>
</dbReference>
<dbReference type="CDD" id="cd00063">
    <property type="entry name" value="FN3"/>
    <property type="match status" value="1"/>
</dbReference>
<dbReference type="Pfam" id="PF07495">
    <property type="entry name" value="Y_Y_Y"/>
    <property type="match status" value="1"/>
</dbReference>
<dbReference type="GO" id="GO:0005524">
    <property type="term" value="F:ATP binding"/>
    <property type="evidence" value="ECO:0007669"/>
    <property type="project" value="UniProtKB-KW"/>
</dbReference>
<dbReference type="InterPro" id="IPR011123">
    <property type="entry name" value="Y_Y_Y"/>
</dbReference>
<evidence type="ECO:0000256" key="4">
    <source>
        <dbReference type="ARBA" id="ARBA00022679"/>
    </source>
</evidence>
<feature type="modified residue" description="4-aspartylphosphate" evidence="11">
    <location>
        <position position="1149"/>
    </location>
</feature>
<keyword evidence="17" id="KW-1185">Reference proteome</keyword>
<evidence type="ECO:0000259" key="13">
    <source>
        <dbReference type="PROSITE" id="PS01124"/>
    </source>
</evidence>
<dbReference type="SUPFAM" id="SSF50998">
    <property type="entry name" value="Quinoprotein alcohol dehydrogenase-like"/>
    <property type="match status" value="1"/>
</dbReference>
<keyword evidence="12" id="KW-1133">Transmembrane helix</keyword>
<dbReference type="CDD" id="cd00082">
    <property type="entry name" value="HisKA"/>
    <property type="match status" value="1"/>
</dbReference>
<keyword evidence="5" id="KW-0547">Nucleotide-binding</keyword>
<dbReference type="InterPro" id="IPR011006">
    <property type="entry name" value="CheY-like_superfamily"/>
</dbReference>
<dbReference type="SUPFAM" id="SSF63829">
    <property type="entry name" value="Calcium-dependent phosphotriesterase"/>
    <property type="match status" value="1"/>
</dbReference>
<dbReference type="SUPFAM" id="SSF49265">
    <property type="entry name" value="Fibronectin type III"/>
    <property type="match status" value="1"/>
</dbReference>
<evidence type="ECO:0000256" key="2">
    <source>
        <dbReference type="ARBA" id="ARBA00012438"/>
    </source>
</evidence>
<evidence type="ECO:0000256" key="12">
    <source>
        <dbReference type="SAM" id="Phobius"/>
    </source>
</evidence>
<dbReference type="InterPro" id="IPR005467">
    <property type="entry name" value="His_kinase_dom"/>
</dbReference>
<gene>
    <name evidence="16" type="ORF">OM075_00295</name>
</gene>
<feature type="domain" description="Response regulatory" evidence="15">
    <location>
        <begin position="1101"/>
        <end position="1216"/>
    </location>
</feature>
<dbReference type="InterPro" id="IPR009057">
    <property type="entry name" value="Homeodomain-like_sf"/>
</dbReference>
<dbReference type="PROSITE" id="PS50110">
    <property type="entry name" value="RESPONSE_REGULATORY"/>
    <property type="match status" value="1"/>
</dbReference>
<dbReference type="Gene3D" id="1.10.287.130">
    <property type="match status" value="1"/>
</dbReference>
<comment type="caution">
    <text evidence="16">The sequence shown here is derived from an EMBL/GenBank/DDBJ whole genome shotgun (WGS) entry which is preliminary data.</text>
</comment>
<dbReference type="PRINTS" id="PR00344">
    <property type="entry name" value="BCTRLSENSOR"/>
</dbReference>
<dbReference type="Gene3D" id="3.40.50.2300">
    <property type="match status" value="1"/>
</dbReference>
<sequence>MKIIVRIILFTLLLPTNIFGEDIKLEHYNRENGLSHNSVRHIIQDKTGLLWLGTYKGLNSFDGKRFTPYLSSAKLNHWIKNDDITALVMSKDADEMWIGTRAGLTKLNMRTHKFTTYVHDKNDPNSIPDSEIRSIYIDKFNRIWIGTKFSGVCIMDQEKETFSRIKIDGFNYVKSIIEDINGHIWVGSYGTGGVARITLSSTGNIEKIKKYTLNIPDSKEINPYLNFIIQDDKSDIFIGTREGLFKWNKQDDVFEQQLIYESAFRETIGPSPFFICITKAPDGKYWIGTIGGIIVCNRLEDIEKGNFQWYYSKRSERTSLVDNAVSSLYFDNSGLLWIGTDNGLDKYDPFRNQFKSINSFELVKEGKIPRISDYGQTYDNKLIVATHNSGLFLMDRNKFTILEKAHKEISDIYTLDGKTFYCGLWNGKVEIYNYITKKTKVLELGFRSFPVSSFHQLANGNIIIGTHGSGAVILDPKTLDVDSRLRSIFPNIEINQITSTDDGLIWIATETGVITYNPENDKSKIYTAKDGEIEGLTNNSAKSICIDNSKKIWVSTRMGLNYYSPDIDDFVPVNHPSELRQNWITDIVKDKNGLLWFNINNGQVGRFNPEDNLLSTYDIGSGNRLDIFSNKGFLLFDNSVFYVTGKDEIIYFTIDNLKDNLKSDPPFISEVKVQNKSVLPGDTIKGQVVLDEDINYSRVLDLEYVNRNFSLSFSSPSYANIRLNKYEYMLEGFDEEWVTVDNNATNIQYTNLYPKEYTFKIRSANSSGYWSEVSSYKIKINPPFWLTYKAILLVLTFLAVTIYLVYRQLKNSLLLKQELLMEKVHREREEKLNNEKLRFFTSISHEIRTPISLIIGPAKQLAEEGLNTEYQKSRIGLILQNSNRLYNLVNQLLDFRKAQNGELTLKVAKTDILVYSQNIFHSFDGLVNEKKINYHFICEYDELVGWIDADKYDKILYNLLSNAIKFTPKFGSVDLFIGINQDQNEVRKLIVEVSDDGIGIPLESQQKIFKRFYQVEATKDDHTGSGIGLSLVNSLAKIHKAEIKLDSAPNKGSVFTIEIPMDKDFYESEEIFDYEIKSTDSIFPITTEAKKISRSTEMKEKVLVIEDNQELRDYIADYLSDYYKVYKAENGEEGLQICRQIKPIICIADVMMPVMDGFDFCKNLKNDERISHIPVILLTALSDNDNQIKGYKLGADGYLTKPFDPSLLKTRIENIIKARVDLKEKFSDDVESSVDVLTHSPIDEEFMNKLTSIIEENISDTTLTGNLLCSELGISSSTLYRRLKELTDLSPNEFIRTIRLKKAFQLLKTKRNNVSEVSDLVGFNDPYYFSRCFKKQFGYPPSNLL</sequence>
<dbReference type="Gene3D" id="1.10.10.60">
    <property type="entry name" value="Homeodomain-like"/>
    <property type="match status" value="1"/>
</dbReference>
<dbReference type="RefSeq" id="WP_301188449.1">
    <property type="nucleotide sequence ID" value="NZ_JAPDPJ010000001.1"/>
</dbReference>
<keyword evidence="10" id="KW-0804">Transcription</keyword>
<dbReference type="Pfam" id="PF07494">
    <property type="entry name" value="Reg_prop"/>
    <property type="match status" value="4"/>
</dbReference>
<keyword evidence="12" id="KW-0472">Membrane</keyword>
<dbReference type="PROSITE" id="PS01124">
    <property type="entry name" value="HTH_ARAC_FAMILY_2"/>
    <property type="match status" value="1"/>
</dbReference>
<dbReference type="Proteomes" id="UP001209229">
    <property type="component" value="Unassembled WGS sequence"/>
</dbReference>
<evidence type="ECO:0000259" key="14">
    <source>
        <dbReference type="PROSITE" id="PS50109"/>
    </source>
</evidence>
<evidence type="ECO:0000313" key="17">
    <source>
        <dbReference type="Proteomes" id="UP001209229"/>
    </source>
</evidence>
<dbReference type="SUPFAM" id="SSF47384">
    <property type="entry name" value="Homodimeric domain of signal transducing histidine kinase"/>
    <property type="match status" value="1"/>
</dbReference>
<dbReference type="InterPro" id="IPR004358">
    <property type="entry name" value="Sig_transdc_His_kin-like_C"/>
</dbReference>
<evidence type="ECO:0000313" key="16">
    <source>
        <dbReference type="EMBL" id="MCW3784878.1"/>
    </source>
</evidence>
<evidence type="ECO:0000256" key="8">
    <source>
        <dbReference type="ARBA" id="ARBA00023012"/>
    </source>
</evidence>
<accession>A0AAE3SEA4</accession>
<dbReference type="Pfam" id="PF12833">
    <property type="entry name" value="HTH_18"/>
    <property type="match status" value="1"/>
</dbReference>
<evidence type="ECO:0000256" key="10">
    <source>
        <dbReference type="ARBA" id="ARBA00023163"/>
    </source>
</evidence>
<feature type="domain" description="Histidine kinase" evidence="14">
    <location>
        <begin position="842"/>
        <end position="1063"/>
    </location>
</feature>
<evidence type="ECO:0000256" key="5">
    <source>
        <dbReference type="ARBA" id="ARBA00022741"/>
    </source>
</evidence>
<dbReference type="Pfam" id="PF00072">
    <property type="entry name" value="Response_reg"/>
    <property type="match status" value="1"/>
</dbReference>
<comment type="catalytic activity">
    <reaction evidence="1">
        <text>ATP + protein L-histidine = ADP + protein N-phospho-L-histidine.</text>
        <dbReference type="EC" id="2.7.13.3"/>
    </reaction>
</comment>
<dbReference type="SMART" id="SM00342">
    <property type="entry name" value="HTH_ARAC"/>
    <property type="match status" value="1"/>
</dbReference>
<dbReference type="SMART" id="SM00387">
    <property type="entry name" value="HATPase_c"/>
    <property type="match status" value="1"/>
</dbReference>
<dbReference type="Gene3D" id="3.30.565.10">
    <property type="entry name" value="Histidine kinase-like ATPase, C-terminal domain"/>
    <property type="match status" value="1"/>
</dbReference>
<dbReference type="InterPro" id="IPR001789">
    <property type="entry name" value="Sig_transdc_resp-reg_receiver"/>
</dbReference>
<organism evidence="16 17">
    <name type="scientific">Plebeiibacterium sediminum</name>
    <dbReference type="NCBI Taxonomy" id="2992112"/>
    <lineage>
        <taxon>Bacteria</taxon>
        <taxon>Pseudomonadati</taxon>
        <taxon>Bacteroidota</taxon>
        <taxon>Bacteroidia</taxon>
        <taxon>Marinilabiliales</taxon>
        <taxon>Marinilabiliaceae</taxon>
        <taxon>Plebeiibacterium</taxon>
    </lineage>
</organism>
<keyword evidence="6" id="KW-0418">Kinase</keyword>
<evidence type="ECO:0000256" key="11">
    <source>
        <dbReference type="PROSITE-ProRule" id="PRU00169"/>
    </source>
</evidence>
<reference evidence="16" key="1">
    <citation type="submission" date="2022-10" db="EMBL/GenBank/DDBJ databases">
        <authorList>
            <person name="Yu W.X."/>
        </authorList>
    </citation>
    <scope>NUCLEOTIDE SEQUENCE</scope>
    <source>
        <strain evidence="16">AAT</strain>
    </source>
</reference>
<keyword evidence="12" id="KW-0812">Transmembrane</keyword>
<dbReference type="InterPro" id="IPR015943">
    <property type="entry name" value="WD40/YVTN_repeat-like_dom_sf"/>
</dbReference>
<feature type="transmembrane region" description="Helical" evidence="12">
    <location>
        <begin position="785"/>
        <end position="806"/>
    </location>
</feature>
<dbReference type="SMART" id="SM00448">
    <property type="entry name" value="REC"/>
    <property type="match status" value="1"/>
</dbReference>
<dbReference type="PROSITE" id="PS50109">
    <property type="entry name" value="HIS_KIN"/>
    <property type="match status" value="1"/>
</dbReference>
<dbReference type="InterPro" id="IPR018060">
    <property type="entry name" value="HTH_AraC"/>
</dbReference>
<dbReference type="FunFam" id="3.30.565.10:FF:000037">
    <property type="entry name" value="Hybrid sensor histidine kinase/response regulator"/>
    <property type="match status" value="1"/>
</dbReference>
<evidence type="ECO:0000256" key="9">
    <source>
        <dbReference type="ARBA" id="ARBA00023015"/>
    </source>
</evidence>
<dbReference type="SUPFAM" id="SSF52172">
    <property type="entry name" value="CheY-like"/>
    <property type="match status" value="1"/>
</dbReference>